<evidence type="ECO:0000256" key="1">
    <source>
        <dbReference type="ARBA" id="ARBA00009865"/>
    </source>
</evidence>
<feature type="domain" description="CBM6" evidence="8">
    <location>
        <begin position="394"/>
        <end position="526"/>
    </location>
</feature>
<gene>
    <name evidence="9" type="ORF">ACFPM4_20125</name>
</gene>
<organism evidence="9 10">
    <name type="scientific">Lederbergia graminis</name>
    <dbReference type="NCBI Taxonomy" id="735518"/>
    <lineage>
        <taxon>Bacteria</taxon>
        <taxon>Bacillati</taxon>
        <taxon>Bacillota</taxon>
        <taxon>Bacilli</taxon>
        <taxon>Bacillales</taxon>
        <taxon>Bacillaceae</taxon>
        <taxon>Lederbergia</taxon>
    </lineage>
</organism>
<keyword evidence="4 7" id="KW-0378">Hydrolase</keyword>
<comment type="caution">
    <text evidence="9">The sequence shown here is derived from an EMBL/GenBank/DDBJ whole genome shotgun (WGS) entry which is preliminary data.</text>
</comment>
<name>A0ABW0LPY7_9BACI</name>
<evidence type="ECO:0000256" key="7">
    <source>
        <dbReference type="RuleBase" id="RU361187"/>
    </source>
</evidence>
<dbReference type="InterPro" id="IPR006710">
    <property type="entry name" value="Glyco_hydro_43"/>
</dbReference>
<proteinExistence type="inferred from homology"/>
<dbReference type="SUPFAM" id="SSF75005">
    <property type="entry name" value="Arabinanase/levansucrase/invertase"/>
    <property type="match status" value="1"/>
</dbReference>
<keyword evidence="3" id="KW-0732">Signal</keyword>
<dbReference type="Proteomes" id="UP001596147">
    <property type="component" value="Unassembled WGS sequence"/>
</dbReference>
<dbReference type="PANTHER" id="PTHR43772:SF2">
    <property type="entry name" value="PUTATIVE (AFU_ORTHOLOGUE AFUA_2G04480)-RELATED"/>
    <property type="match status" value="1"/>
</dbReference>
<dbReference type="InterPro" id="IPR023296">
    <property type="entry name" value="Glyco_hydro_beta-prop_sf"/>
</dbReference>
<dbReference type="InterPro" id="IPR052176">
    <property type="entry name" value="Glycosyl_Hydrlase_43_Enz"/>
</dbReference>
<sequence>MLRKFCYYSFLLFLTMTLVSCNKEANRKVDSQESIGEMKNEVKEKVEKFQPALAVGKNVGNGNPLVSHKFGADPYALVFENRVYIYTTADTIEKDSEGNVKDNTYASINKLSVISSDDLVNWTDHGFIHAAGPNGAAKWATQSWAPAITHKKINGKDQFFLYFANNASGIGVLTSDSPLGPWVDPIGKPLIGRHSPEAKGVTWLFDPAVLVDDDGTGYLYYGGGLQEGEWESPNTARVIQLGDDMISLVGEPEVIPAPFMFENAGINKIKDKYYYTYCSNFYNGERPEGSPPAGEIAYMVSDSPMGPWTYKGTILKNPGHFFGVGGNNHHVIFEWHNQLYIAYHAQTLAKAMGIVKGYRSTHLNYVNMNEDGTIQEIVADYKGVEQLQTLNPYKKVEAETIGWQAGVNTEPVAIEMLEENSLANRVLSDVHDGDWVGLSKVDFGDRGAQLFIASILAGEVDSTIELHLDSPGGTLIGTLSIPAQEESQYEEYETTISAAQGVHDLYLVFRGEKDRELLKLDYWKFTE</sequence>
<dbReference type="InterPro" id="IPR005084">
    <property type="entry name" value="CBM6"/>
</dbReference>
<dbReference type="PROSITE" id="PS51257">
    <property type="entry name" value="PROKAR_LIPOPROTEIN"/>
    <property type="match status" value="1"/>
</dbReference>
<dbReference type="Pfam" id="PF03422">
    <property type="entry name" value="CBM_6"/>
    <property type="match status" value="1"/>
</dbReference>
<accession>A0ABW0LPY7</accession>
<dbReference type="Pfam" id="PF04616">
    <property type="entry name" value="Glyco_hydro_43"/>
    <property type="match status" value="1"/>
</dbReference>
<evidence type="ECO:0000259" key="8">
    <source>
        <dbReference type="PROSITE" id="PS51175"/>
    </source>
</evidence>
<evidence type="ECO:0000256" key="5">
    <source>
        <dbReference type="ARBA" id="ARBA00023277"/>
    </source>
</evidence>
<dbReference type="GO" id="GO:0016787">
    <property type="term" value="F:hydrolase activity"/>
    <property type="evidence" value="ECO:0007669"/>
    <property type="project" value="UniProtKB-KW"/>
</dbReference>
<keyword evidence="2" id="KW-0858">Xylan degradation</keyword>
<dbReference type="Gene3D" id="2.115.10.20">
    <property type="entry name" value="Glycosyl hydrolase domain, family 43"/>
    <property type="match status" value="1"/>
</dbReference>
<comment type="similarity">
    <text evidence="1 7">Belongs to the glycosyl hydrolase 43 family.</text>
</comment>
<reference evidence="10" key="1">
    <citation type="journal article" date="2019" name="Int. J. Syst. Evol. Microbiol.">
        <title>The Global Catalogue of Microorganisms (GCM) 10K type strain sequencing project: providing services to taxonomists for standard genome sequencing and annotation.</title>
        <authorList>
            <consortium name="The Broad Institute Genomics Platform"/>
            <consortium name="The Broad Institute Genome Sequencing Center for Infectious Disease"/>
            <person name="Wu L."/>
            <person name="Ma J."/>
        </authorList>
    </citation>
    <scope>NUCLEOTIDE SEQUENCE [LARGE SCALE GENOMIC DNA]</scope>
    <source>
        <strain evidence="10">CGMCC 1.12237</strain>
    </source>
</reference>
<dbReference type="PROSITE" id="PS51175">
    <property type="entry name" value="CBM6"/>
    <property type="match status" value="1"/>
</dbReference>
<keyword evidence="2" id="KW-0624">Polysaccharide degradation</keyword>
<evidence type="ECO:0000256" key="4">
    <source>
        <dbReference type="ARBA" id="ARBA00022801"/>
    </source>
</evidence>
<keyword evidence="10" id="KW-1185">Reference proteome</keyword>
<dbReference type="SMART" id="SM00606">
    <property type="entry name" value="CBD_IV"/>
    <property type="match status" value="1"/>
</dbReference>
<dbReference type="SUPFAM" id="SSF49785">
    <property type="entry name" value="Galactose-binding domain-like"/>
    <property type="match status" value="1"/>
</dbReference>
<keyword evidence="5" id="KW-0119">Carbohydrate metabolism</keyword>
<dbReference type="Gene3D" id="2.60.120.260">
    <property type="entry name" value="Galactose-binding domain-like"/>
    <property type="match status" value="1"/>
</dbReference>
<dbReference type="RefSeq" id="WP_382355885.1">
    <property type="nucleotide sequence ID" value="NZ_JBHSMC010000046.1"/>
</dbReference>
<protein>
    <submittedName>
        <fullName evidence="9">Glycoside hydrolase family 43 protein</fullName>
    </submittedName>
</protein>
<keyword evidence="6 7" id="KW-0326">Glycosidase</keyword>
<dbReference type="CDD" id="cd09003">
    <property type="entry name" value="GH43_XynD-like"/>
    <property type="match status" value="1"/>
</dbReference>
<dbReference type="CDD" id="cd04084">
    <property type="entry name" value="CBM6_xylanase-like"/>
    <property type="match status" value="1"/>
</dbReference>
<dbReference type="InterPro" id="IPR008979">
    <property type="entry name" value="Galactose-bd-like_sf"/>
</dbReference>
<evidence type="ECO:0000256" key="2">
    <source>
        <dbReference type="ARBA" id="ARBA00022651"/>
    </source>
</evidence>
<evidence type="ECO:0000256" key="3">
    <source>
        <dbReference type="ARBA" id="ARBA00022729"/>
    </source>
</evidence>
<dbReference type="InterPro" id="IPR006584">
    <property type="entry name" value="Cellulose-bd_IV"/>
</dbReference>
<evidence type="ECO:0000313" key="9">
    <source>
        <dbReference type="EMBL" id="MFC5467037.1"/>
    </source>
</evidence>
<dbReference type="EMBL" id="JBHSMC010000046">
    <property type="protein sequence ID" value="MFC5467037.1"/>
    <property type="molecule type" value="Genomic_DNA"/>
</dbReference>
<evidence type="ECO:0000256" key="6">
    <source>
        <dbReference type="ARBA" id="ARBA00023295"/>
    </source>
</evidence>
<dbReference type="PANTHER" id="PTHR43772">
    <property type="entry name" value="ENDO-1,4-BETA-XYLANASE"/>
    <property type="match status" value="1"/>
</dbReference>
<evidence type="ECO:0000313" key="10">
    <source>
        <dbReference type="Proteomes" id="UP001596147"/>
    </source>
</evidence>